<keyword evidence="3" id="KW-1185">Reference proteome</keyword>
<proteinExistence type="predicted"/>
<dbReference type="RefSeq" id="WP_092776125.1">
    <property type="nucleotide sequence ID" value="NZ_FORA01000001.1"/>
</dbReference>
<dbReference type="EMBL" id="FORA01000001">
    <property type="protein sequence ID" value="SFI23085.1"/>
    <property type="molecule type" value="Genomic_DNA"/>
</dbReference>
<evidence type="ECO:0000259" key="1">
    <source>
        <dbReference type="Pfam" id="PF25135"/>
    </source>
</evidence>
<dbReference type="OrthoDB" id="8858495at2"/>
<protein>
    <recommendedName>
        <fullName evidence="1">DUF7822 domain-containing protein</fullName>
    </recommendedName>
</protein>
<evidence type="ECO:0000313" key="3">
    <source>
        <dbReference type="Proteomes" id="UP000199110"/>
    </source>
</evidence>
<dbReference type="Proteomes" id="UP000199110">
    <property type="component" value="Unassembled WGS sequence"/>
</dbReference>
<dbReference type="Pfam" id="PF25135">
    <property type="entry name" value="DUF7822"/>
    <property type="match status" value="1"/>
</dbReference>
<dbReference type="AlphaFoldDB" id="A0A1I3GHV4"/>
<accession>A0A1I3GHV4</accession>
<reference evidence="2 3" key="1">
    <citation type="submission" date="2016-10" db="EMBL/GenBank/DDBJ databases">
        <authorList>
            <person name="de Groot N.N."/>
        </authorList>
    </citation>
    <scope>NUCLEOTIDE SEQUENCE [LARGE SCALE GENOMIC DNA]</scope>
    <source>
        <strain evidence="2 3">DSM 19073</strain>
    </source>
</reference>
<dbReference type="STRING" id="390807.SAMN04488095_0203"/>
<organism evidence="2 3">
    <name type="scientific">Jannaschia pohangensis</name>
    <dbReference type="NCBI Taxonomy" id="390807"/>
    <lineage>
        <taxon>Bacteria</taxon>
        <taxon>Pseudomonadati</taxon>
        <taxon>Pseudomonadota</taxon>
        <taxon>Alphaproteobacteria</taxon>
        <taxon>Rhodobacterales</taxon>
        <taxon>Roseobacteraceae</taxon>
        <taxon>Jannaschia</taxon>
    </lineage>
</organism>
<feature type="domain" description="DUF7822" evidence="1">
    <location>
        <begin position="13"/>
        <end position="162"/>
    </location>
</feature>
<sequence length="353" mass="38070">MANRSYLYATDRAPVKTLDRGRRYDGIGEWSWHVPALALLLVSGDTRIGVSVLSASAVRDPSGDLVNVPNLFGTDRSRAIKFLRIVAHLAEEMPDPILSAEVAGALNVLRKVQPPVMVLELVELLEMESDDPRVWLRTAEDLRQNALALGQAVDALPDRVETGARELAAMLDGQGAGPLAALTLGMARNDITRDTAALGLGGVSDVLCVDPVPRGAFLAATAERFRAEVIVPKVTALAPAPDWALVVERTFSDLRDDGTHDRRYAFVLVNRTTGLFGLRHRHAVHIDPEIGSARLTAARLLEWQIEDTRDLRAIAIRPDGIAALTGTGVAEALQGGKPSSALLTRIFGQVTRP</sequence>
<gene>
    <name evidence="2" type="ORF">SAMN04488095_0203</name>
</gene>
<dbReference type="InterPro" id="IPR056724">
    <property type="entry name" value="DUF7822"/>
</dbReference>
<evidence type="ECO:0000313" key="2">
    <source>
        <dbReference type="EMBL" id="SFI23085.1"/>
    </source>
</evidence>
<name>A0A1I3GHV4_9RHOB</name>